<dbReference type="Proteomes" id="UP000323824">
    <property type="component" value="Chromosome"/>
</dbReference>
<comment type="subcellular location">
    <subcellularLocation>
        <location evidence="1">Cell membrane</location>
        <topology evidence="1">Multi-pass membrane protein</topology>
    </subcellularLocation>
</comment>
<comment type="similarity">
    <text evidence="2">Belongs to the CPA3 antiporters (TC 2.A.63) subunit C family.</text>
</comment>
<evidence type="ECO:0000256" key="2">
    <source>
        <dbReference type="ARBA" id="ARBA00010388"/>
    </source>
</evidence>
<keyword evidence="5 7" id="KW-1133">Transmembrane helix</keyword>
<dbReference type="KEGG" id="sper:EW093_04060"/>
<dbReference type="PANTHER" id="PTHR34583">
    <property type="entry name" value="ANTIPORTER SUBUNIT MNHC2-RELATED"/>
    <property type="match status" value="1"/>
</dbReference>
<keyword evidence="9" id="KW-1185">Reference proteome</keyword>
<dbReference type="RefSeq" id="WP_149567162.1">
    <property type="nucleotide sequence ID" value="NZ_CP035807.1"/>
</dbReference>
<evidence type="ECO:0000256" key="1">
    <source>
        <dbReference type="ARBA" id="ARBA00004651"/>
    </source>
</evidence>
<dbReference type="InterPro" id="IPR039428">
    <property type="entry name" value="NUOK/Mnh_C1-like"/>
</dbReference>
<feature type="transmembrane region" description="Helical" evidence="7">
    <location>
        <begin position="54"/>
        <end position="74"/>
    </location>
</feature>
<sequence length="97" mass="10185">MGSCNSKNLIKIFISLSIAETGVNLLFLAMADFAGKKAPIISDPSVVTGFADPLPHALILTSIVIGTAVTALGLTVTARYFGFKGTLDISLMKELKN</sequence>
<evidence type="ECO:0000256" key="4">
    <source>
        <dbReference type="ARBA" id="ARBA00022692"/>
    </source>
</evidence>
<feature type="transmembrane region" description="Helical" evidence="7">
    <location>
        <begin position="12"/>
        <end position="34"/>
    </location>
</feature>
<evidence type="ECO:0000256" key="7">
    <source>
        <dbReference type="SAM" id="Phobius"/>
    </source>
</evidence>
<dbReference type="AlphaFoldDB" id="A0A5C1Q7A7"/>
<dbReference type="InterPro" id="IPR050601">
    <property type="entry name" value="CPA3_antiporter_subunitC"/>
</dbReference>
<accession>A0A5C1Q7A7</accession>
<keyword evidence="6 7" id="KW-0472">Membrane</keyword>
<proteinExistence type="inferred from homology"/>
<dbReference type="Pfam" id="PF00420">
    <property type="entry name" value="Oxidored_q2"/>
    <property type="match status" value="1"/>
</dbReference>
<evidence type="ECO:0000256" key="5">
    <source>
        <dbReference type="ARBA" id="ARBA00022989"/>
    </source>
</evidence>
<dbReference type="PANTHER" id="PTHR34583:SF2">
    <property type="entry name" value="ANTIPORTER SUBUNIT MNHC2-RELATED"/>
    <property type="match status" value="1"/>
</dbReference>
<reference evidence="8 9" key="1">
    <citation type="submission" date="2019-02" db="EMBL/GenBank/DDBJ databases">
        <authorList>
            <person name="Fomenkov A."/>
            <person name="Dubinina G."/>
            <person name="Grabovich M."/>
            <person name="Vincze T."/>
            <person name="Roberts R.J."/>
        </authorList>
    </citation>
    <scope>NUCLEOTIDE SEQUENCE [LARGE SCALE GENOMIC DNA]</scope>
    <source>
        <strain evidence="8 9">P</strain>
    </source>
</reference>
<organism evidence="8 9">
    <name type="scientific">Thiospirochaeta perfilievii</name>
    <dbReference type="NCBI Taxonomy" id="252967"/>
    <lineage>
        <taxon>Bacteria</taxon>
        <taxon>Pseudomonadati</taxon>
        <taxon>Spirochaetota</taxon>
        <taxon>Spirochaetia</taxon>
        <taxon>Spirochaetales</taxon>
        <taxon>Spirochaetaceae</taxon>
        <taxon>Thiospirochaeta</taxon>
    </lineage>
</organism>
<evidence type="ECO:0000313" key="9">
    <source>
        <dbReference type="Proteomes" id="UP000323824"/>
    </source>
</evidence>
<evidence type="ECO:0000313" key="8">
    <source>
        <dbReference type="EMBL" id="QEN03905.1"/>
    </source>
</evidence>
<keyword evidence="4 7" id="KW-0812">Transmembrane</keyword>
<dbReference type="Gene3D" id="1.10.287.3510">
    <property type="match status" value="1"/>
</dbReference>
<evidence type="ECO:0000256" key="6">
    <source>
        <dbReference type="ARBA" id="ARBA00023136"/>
    </source>
</evidence>
<keyword evidence="3" id="KW-1003">Cell membrane</keyword>
<gene>
    <name evidence="8" type="ORF">EW093_04060</name>
</gene>
<dbReference type="OrthoDB" id="9799219at2"/>
<reference evidence="8 9" key="2">
    <citation type="submission" date="2019-09" db="EMBL/GenBank/DDBJ databases">
        <title>Complete Genome Sequence and Methylome Analysis of free living Spirochaetas.</title>
        <authorList>
            <person name="Leshcheva N."/>
            <person name="Mikheeva N."/>
        </authorList>
    </citation>
    <scope>NUCLEOTIDE SEQUENCE [LARGE SCALE GENOMIC DNA]</scope>
    <source>
        <strain evidence="8 9">P</strain>
    </source>
</reference>
<evidence type="ECO:0000256" key="3">
    <source>
        <dbReference type="ARBA" id="ARBA00022475"/>
    </source>
</evidence>
<dbReference type="EMBL" id="CP035807">
    <property type="protein sequence ID" value="QEN03905.1"/>
    <property type="molecule type" value="Genomic_DNA"/>
</dbReference>
<dbReference type="GO" id="GO:0005886">
    <property type="term" value="C:plasma membrane"/>
    <property type="evidence" value="ECO:0007669"/>
    <property type="project" value="UniProtKB-SubCell"/>
</dbReference>
<protein>
    <submittedName>
        <fullName evidence="8">Cation:proton antiporter</fullName>
    </submittedName>
</protein>
<name>A0A5C1Q7A7_9SPIO</name>